<sequence length="366" mass="39048">MWLDAAGFRGHIAAVTEEDVEPAETQHETGKQRPEIRWGVVASVVAHIPIIALLILGLPKIEPKPVEDESVKVELVPPPEEKKPEPKPEEKPPEPKPPEEAKKEPPPPPSPPPPAAAQPKTAAQQANPMPTLRPVTEFGDKNSGPAKSLAGNSSQGEAKPATAPPQRDSESEQMPAQAAAKKPQPETPPSKPVPDDVKLPEVATADVSPERNGPSAEVSGDTKTSIEPAKPPAQKPSEEPKAVGKNNDLPNAKTLFSRTADGGSIAQTAIDGLPRKDRVATLCATELGGQLTNGSPRYSPFALPNRPLSSGTVVIADDEAFGTAKGWYHVRFRCEVDEDATKVVSFAHKVDGLIPRSQYAKYRIRD</sequence>
<dbReference type="RefSeq" id="WP_129420513.1">
    <property type="nucleotide sequence ID" value="NZ_MZMU01000012.1"/>
</dbReference>
<feature type="compositionally biased region" description="Basic and acidic residues" evidence="1">
    <location>
        <begin position="79"/>
        <end position="105"/>
    </location>
</feature>
<comment type="caution">
    <text evidence="2">The sequence shown here is derived from an EMBL/GenBank/DDBJ whole genome shotgun (WGS) entry which is preliminary data.</text>
</comment>
<evidence type="ECO:0000313" key="3">
    <source>
        <dbReference type="Proteomes" id="UP000290767"/>
    </source>
</evidence>
<name>A0A4Q1U010_RHILE</name>
<protein>
    <recommendedName>
        <fullName evidence="4">DUF930 domain-containing protein</fullName>
    </recommendedName>
</protein>
<feature type="region of interest" description="Disordered" evidence="1">
    <location>
        <begin position="64"/>
        <end position="260"/>
    </location>
</feature>
<organism evidence="2 3">
    <name type="scientific">Rhizobium leguminosarum</name>
    <dbReference type="NCBI Taxonomy" id="384"/>
    <lineage>
        <taxon>Bacteria</taxon>
        <taxon>Pseudomonadati</taxon>
        <taxon>Pseudomonadota</taxon>
        <taxon>Alphaproteobacteria</taxon>
        <taxon>Hyphomicrobiales</taxon>
        <taxon>Rhizobiaceae</taxon>
        <taxon>Rhizobium/Agrobacterium group</taxon>
        <taxon>Rhizobium</taxon>
    </lineage>
</organism>
<dbReference type="InterPro" id="IPR009273">
    <property type="entry name" value="DUF930"/>
</dbReference>
<evidence type="ECO:0000313" key="2">
    <source>
        <dbReference type="EMBL" id="RXT23748.1"/>
    </source>
</evidence>
<evidence type="ECO:0000256" key="1">
    <source>
        <dbReference type="SAM" id="MobiDB-lite"/>
    </source>
</evidence>
<dbReference type="EMBL" id="MZMU01000012">
    <property type="protein sequence ID" value="RXT23748.1"/>
    <property type="molecule type" value="Genomic_DNA"/>
</dbReference>
<proteinExistence type="predicted"/>
<feature type="compositionally biased region" description="Basic and acidic residues" evidence="1">
    <location>
        <begin position="24"/>
        <end position="33"/>
    </location>
</feature>
<reference evidence="2 3" key="1">
    <citation type="submission" date="2017-03" db="EMBL/GenBank/DDBJ databases">
        <authorList>
            <person name="Safronova V.I."/>
            <person name="Sazanova A.L."/>
            <person name="Chirak E.R."/>
        </authorList>
    </citation>
    <scope>NUCLEOTIDE SEQUENCE [LARGE SCALE GENOMIC DNA]</scope>
    <source>
        <strain evidence="2 3">Tri-43</strain>
    </source>
</reference>
<evidence type="ECO:0008006" key="4">
    <source>
        <dbReference type="Google" id="ProtNLM"/>
    </source>
</evidence>
<dbReference type="Pfam" id="PF06059">
    <property type="entry name" value="DUF930"/>
    <property type="match status" value="1"/>
</dbReference>
<dbReference type="Proteomes" id="UP000290767">
    <property type="component" value="Unassembled WGS sequence"/>
</dbReference>
<accession>A0A4Q1U010</accession>
<feature type="region of interest" description="Disordered" evidence="1">
    <location>
        <begin position="1"/>
        <end position="33"/>
    </location>
</feature>
<gene>
    <name evidence="2" type="ORF">B5P46_17520</name>
</gene>
<feature type="compositionally biased region" description="Pro residues" evidence="1">
    <location>
        <begin position="106"/>
        <end position="116"/>
    </location>
</feature>
<dbReference type="AlphaFoldDB" id="A0A4Q1U010"/>